<dbReference type="STRING" id="1086011.HJ01_01382"/>
<comment type="caution">
    <text evidence="2">The sequence shown here is derived from an EMBL/GenBank/DDBJ whole genome shotgun (WGS) entry which is preliminary data.</text>
</comment>
<evidence type="ECO:0000313" key="2">
    <source>
        <dbReference type="EMBL" id="EIA09476.1"/>
    </source>
</evidence>
<feature type="domain" description="MOSC" evidence="1">
    <location>
        <begin position="1"/>
        <end position="76"/>
    </location>
</feature>
<dbReference type="Proteomes" id="UP000005566">
    <property type="component" value="Unassembled WGS sequence"/>
</dbReference>
<gene>
    <name evidence="2" type="ORF">HJ01_01382</name>
</gene>
<dbReference type="PROSITE" id="PS51340">
    <property type="entry name" value="MOSC"/>
    <property type="match status" value="1"/>
</dbReference>
<reference evidence="2 3" key="1">
    <citation type="journal article" date="2014" name="Acta Crystallogr. D">
        <title>Structure-based characterization and antifreeze properties of a hyperactive ice-binding protein from the Antarctic bacterium Flavobacterium frigoris PS1.</title>
        <authorList>
            <person name="Do H."/>
            <person name="Kim S.J."/>
            <person name="Kim H.J."/>
            <person name="Lee J.H."/>
        </authorList>
    </citation>
    <scope>NUCLEOTIDE SEQUENCE [LARGE SCALE GENOMIC DNA]</scope>
    <source>
        <strain evidence="2 3">PS1</strain>
    </source>
</reference>
<dbReference type="EMBL" id="AHKF01000015">
    <property type="protein sequence ID" value="EIA09476.1"/>
    <property type="molecule type" value="Genomic_DNA"/>
</dbReference>
<dbReference type="GO" id="GO:0030151">
    <property type="term" value="F:molybdenum ion binding"/>
    <property type="evidence" value="ECO:0007669"/>
    <property type="project" value="InterPro"/>
</dbReference>
<protein>
    <submittedName>
        <fullName evidence="2">Flavodoxin reductase (Ferredoxin-NADPH reductase) family 1</fullName>
    </submittedName>
</protein>
<dbReference type="Pfam" id="PF03473">
    <property type="entry name" value="MOSC"/>
    <property type="match status" value="1"/>
</dbReference>
<dbReference type="eggNOG" id="COG3217">
    <property type="taxonomic scope" value="Bacteria"/>
</dbReference>
<dbReference type="GO" id="GO:0030170">
    <property type="term" value="F:pyridoxal phosphate binding"/>
    <property type="evidence" value="ECO:0007669"/>
    <property type="project" value="InterPro"/>
</dbReference>
<sequence>MDDLNSSLNVAIPMKEFRPNFIFTGGEVYEEETWSEFTRGNLAFYGVKPCGRCVMVGMSRKGNCCRKRAFIDFVQI</sequence>
<evidence type="ECO:0000259" key="1">
    <source>
        <dbReference type="PROSITE" id="PS51340"/>
    </source>
</evidence>
<proteinExistence type="predicted"/>
<dbReference type="OrthoDB" id="581532at2"/>
<keyword evidence="3" id="KW-1185">Reference proteome</keyword>
<organism evidence="2 3">
    <name type="scientific">Flavobacterium frigoris (strain PS1)</name>
    <dbReference type="NCBI Taxonomy" id="1086011"/>
    <lineage>
        <taxon>Bacteria</taxon>
        <taxon>Pseudomonadati</taxon>
        <taxon>Bacteroidota</taxon>
        <taxon>Flavobacteriia</taxon>
        <taxon>Flavobacteriales</taxon>
        <taxon>Flavobacteriaceae</taxon>
        <taxon>Flavobacterium</taxon>
    </lineage>
</organism>
<accession>H7FQC2</accession>
<dbReference type="PATRIC" id="fig|1086011.3.peg.1355"/>
<dbReference type="GO" id="GO:0003824">
    <property type="term" value="F:catalytic activity"/>
    <property type="evidence" value="ECO:0007669"/>
    <property type="project" value="InterPro"/>
</dbReference>
<evidence type="ECO:0000313" key="3">
    <source>
        <dbReference type="Proteomes" id="UP000005566"/>
    </source>
</evidence>
<dbReference type="AlphaFoldDB" id="H7FQC2"/>
<dbReference type="InterPro" id="IPR005302">
    <property type="entry name" value="MoCF_Sase_C"/>
</dbReference>
<name>H7FQC2_FLAFP</name>